<proteinExistence type="predicted"/>
<evidence type="ECO:0000259" key="1">
    <source>
        <dbReference type="Pfam" id="PF13392"/>
    </source>
</evidence>
<dbReference type="Proteomes" id="UP001620460">
    <property type="component" value="Unassembled WGS sequence"/>
</dbReference>
<keyword evidence="2" id="KW-0540">Nuclease</keyword>
<accession>A0ABW8JUZ2</accession>
<gene>
    <name evidence="2" type="ORF">ISP17_13475</name>
</gene>
<dbReference type="SUPFAM" id="SSF54060">
    <property type="entry name" value="His-Me finger endonucleases"/>
    <property type="match status" value="1"/>
</dbReference>
<dbReference type="InterPro" id="IPR003615">
    <property type="entry name" value="HNH_nuc"/>
</dbReference>
<comment type="caution">
    <text evidence="2">The sequence shown here is derived from an EMBL/GenBank/DDBJ whole genome shotgun (WGS) entry which is preliminary data.</text>
</comment>
<dbReference type="InterPro" id="IPR044925">
    <property type="entry name" value="His-Me_finger_sf"/>
</dbReference>
<keyword evidence="2" id="KW-0255">Endonuclease</keyword>
<organism evidence="2 3">
    <name type="scientific">Dyella ginsengisoli</name>
    <dbReference type="NCBI Taxonomy" id="363848"/>
    <lineage>
        <taxon>Bacteria</taxon>
        <taxon>Pseudomonadati</taxon>
        <taxon>Pseudomonadota</taxon>
        <taxon>Gammaproteobacteria</taxon>
        <taxon>Lysobacterales</taxon>
        <taxon>Rhodanobacteraceae</taxon>
        <taxon>Dyella</taxon>
    </lineage>
</organism>
<evidence type="ECO:0000313" key="3">
    <source>
        <dbReference type="Proteomes" id="UP001620460"/>
    </source>
</evidence>
<keyword evidence="3" id="KW-1185">Reference proteome</keyword>
<protein>
    <submittedName>
        <fullName evidence="2">HNH endonuclease</fullName>
    </submittedName>
</protein>
<evidence type="ECO:0000313" key="2">
    <source>
        <dbReference type="EMBL" id="MFK2904966.1"/>
    </source>
</evidence>
<sequence length="157" mass="17553">MPSQVGVTIKPLVRLPRDPEACWEWLGRVDDAGYSRKEYRGRSMTGARWMWETLYGAVPDALTVSCAHGNRTCCNPHHLVARTQAEANRHGVAATLTPSDVVVIKRAKKERGLQTAAVLADQFNVHPSAIRAIWRGDTWGRRRRLGQYQRKGNAAHG</sequence>
<feature type="domain" description="HNH nuclease" evidence="1">
    <location>
        <begin position="48"/>
        <end position="89"/>
    </location>
</feature>
<dbReference type="RefSeq" id="WP_404633961.1">
    <property type="nucleotide sequence ID" value="NZ_JADIKM010000003.1"/>
</dbReference>
<name>A0ABW8JUZ2_9GAMM</name>
<reference evidence="2 3" key="1">
    <citation type="submission" date="2020-10" db="EMBL/GenBank/DDBJ databases">
        <title>Phylogeny of dyella-like bacteria.</title>
        <authorList>
            <person name="Fu J."/>
        </authorList>
    </citation>
    <scope>NUCLEOTIDE SEQUENCE [LARGE SCALE GENOMIC DNA]</scope>
    <source>
        <strain evidence="2 3">Gsoil3046</strain>
    </source>
</reference>
<keyword evidence="2" id="KW-0378">Hydrolase</keyword>
<dbReference type="Pfam" id="PF13392">
    <property type="entry name" value="HNH_3"/>
    <property type="match status" value="1"/>
</dbReference>
<dbReference type="EMBL" id="JADIKM010000003">
    <property type="protein sequence ID" value="MFK2904966.1"/>
    <property type="molecule type" value="Genomic_DNA"/>
</dbReference>
<dbReference type="GO" id="GO:0004519">
    <property type="term" value="F:endonuclease activity"/>
    <property type="evidence" value="ECO:0007669"/>
    <property type="project" value="UniProtKB-KW"/>
</dbReference>